<organism evidence="1 2">
    <name type="scientific">Acidovorax delafieldii</name>
    <name type="common">Pseudomonas delafieldii</name>
    <dbReference type="NCBI Taxonomy" id="47920"/>
    <lineage>
        <taxon>Bacteria</taxon>
        <taxon>Pseudomonadati</taxon>
        <taxon>Pseudomonadota</taxon>
        <taxon>Betaproteobacteria</taxon>
        <taxon>Burkholderiales</taxon>
        <taxon>Comamonadaceae</taxon>
        <taxon>Acidovorax</taxon>
    </lineage>
</organism>
<reference evidence="1 2" key="1">
    <citation type="journal article" date="2015" name="Stand. Genomic Sci.">
        <title>Genomic Encyclopedia of Bacterial and Archaeal Type Strains, Phase III: the genomes of soil and plant-associated and newly described type strains.</title>
        <authorList>
            <person name="Whitman W.B."/>
            <person name="Woyke T."/>
            <person name="Klenk H.P."/>
            <person name="Zhou Y."/>
            <person name="Lilburn T.G."/>
            <person name="Beck B.J."/>
            <person name="De Vos P."/>
            <person name="Vandamme P."/>
            <person name="Eisen J.A."/>
            <person name="Garrity G."/>
            <person name="Hugenholtz P."/>
            <person name="Kyrpides N.C."/>
        </authorList>
    </citation>
    <scope>NUCLEOTIDE SEQUENCE [LARGE SCALE GENOMIC DNA]</scope>
    <source>
        <strain evidence="1 2">DSM 64</strain>
    </source>
</reference>
<dbReference type="Proteomes" id="UP000321485">
    <property type="component" value="Unassembled WGS sequence"/>
</dbReference>
<accession>A0A561XI44</accession>
<dbReference type="GO" id="GO:0003677">
    <property type="term" value="F:DNA binding"/>
    <property type="evidence" value="ECO:0007669"/>
    <property type="project" value="InterPro"/>
</dbReference>
<dbReference type="AlphaFoldDB" id="A0A561XI44"/>
<dbReference type="InterPro" id="IPR010093">
    <property type="entry name" value="SinI_DNA-bd"/>
</dbReference>
<protein>
    <submittedName>
        <fullName evidence="1">Excisionase family DNA binding protein</fullName>
    </submittedName>
</protein>
<gene>
    <name evidence="1" type="ORF">ATF69_3355</name>
</gene>
<dbReference type="NCBIfam" id="TIGR01764">
    <property type="entry name" value="excise"/>
    <property type="match status" value="1"/>
</dbReference>
<evidence type="ECO:0000313" key="1">
    <source>
        <dbReference type="EMBL" id="TWG35789.1"/>
    </source>
</evidence>
<evidence type="ECO:0000313" key="2">
    <source>
        <dbReference type="Proteomes" id="UP000321485"/>
    </source>
</evidence>
<comment type="caution">
    <text evidence="1">The sequence shown here is derived from an EMBL/GenBank/DDBJ whole genome shotgun (WGS) entry which is preliminary data.</text>
</comment>
<dbReference type="EMBL" id="VJWE01000015">
    <property type="protein sequence ID" value="TWG35789.1"/>
    <property type="molecule type" value="Genomic_DNA"/>
</dbReference>
<sequence>MRVDEPFAEMGGLLTVNEFCKWASIGRTKLYAEMNAGRLMAKKFGSRTLIPRTEAKKWMEQLPTRH</sequence>
<proteinExistence type="predicted"/>
<name>A0A561XI44_ACIDE</name>